<dbReference type="SMART" id="SM00214">
    <property type="entry name" value="VWC"/>
    <property type="match status" value="3"/>
</dbReference>
<evidence type="ECO:0000259" key="1">
    <source>
        <dbReference type="PROSITE" id="PS50184"/>
    </source>
</evidence>
<dbReference type="PANTHER" id="PTHR46526:SF1">
    <property type="entry name" value="CHORDIN"/>
    <property type="match status" value="1"/>
</dbReference>
<dbReference type="GO" id="GO:0030514">
    <property type="term" value="P:negative regulation of BMP signaling pathway"/>
    <property type="evidence" value="ECO:0007669"/>
    <property type="project" value="TreeGrafter"/>
</dbReference>
<dbReference type="PROSITE" id="PS01208">
    <property type="entry name" value="VWFC_1"/>
    <property type="match status" value="2"/>
</dbReference>
<dbReference type="InterPro" id="IPR052278">
    <property type="entry name" value="Chordin-like_regulators"/>
</dbReference>
<proteinExistence type="predicted"/>
<dbReference type="Gene3D" id="2.10.70.10">
    <property type="entry name" value="Complement Module, domain 1"/>
    <property type="match status" value="1"/>
</dbReference>
<dbReference type="GO" id="GO:0009953">
    <property type="term" value="P:dorsal/ventral pattern formation"/>
    <property type="evidence" value="ECO:0007669"/>
    <property type="project" value="TreeGrafter"/>
</dbReference>
<dbReference type="SMART" id="SM00754">
    <property type="entry name" value="CHRD"/>
    <property type="match status" value="1"/>
</dbReference>
<gene>
    <name evidence="2" type="primary">Dwil\GK25623</name>
</gene>
<reference evidence="2" key="1">
    <citation type="submission" date="2014-05" db="EMBL/GenBank/DDBJ databases">
        <authorList>
            <person name="Chronopoulou M."/>
        </authorList>
    </citation>
    <scope>NUCLEOTIDE SEQUENCE</scope>
    <source>
        <tissue evidence="2">Whole organism</tissue>
    </source>
</reference>
<dbReference type="Pfam" id="PF00093">
    <property type="entry name" value="VWC"/>
    <property type="match status" value="2"/>
</dbReference>
<dbReference type="SUPFAM" id="SSF57603">
    <property type="entry name" value="FnI-like domain"/>
    <property type="match status" value="2"/>
</dbReference>
<dbReference type="PROSITE" id="PS50184">
    <property type="entry name" value="VWFC_2"/>
    <property type="match status" value="2"/>
</dbReference>
<evidence type="ECO:0000313" key="2">
    <source>
        <dbReference type="EMBL" id="CDW19770.1"/>
    </source>
</evidence>
<dbReference type="GO" id="GO:0036122">
    <property type="term" value="F:BMP binding"/>
    <property type="evidence" value="ECO:0007669"/>
    <property type="project" value="TreeGrafter"/>
</dbReference>
<dbReference type="AlphaFoldDB" id="A0A0K2T1R8"/>
<sequence length="701" mass="79134">MTYNNEYIQGGVGTGTAIISITPQVTGTGRVHTMLLISGLFVRSQIGKNNLPLQIAFQNSKDLNAEVFTHYIDVKLTANDIITIDFKTTFDSSMCEALGRGSMLLSIKSKSNPAKVISNYLVPRLSCDYFDTSLTPVDNKDEYTFDHYNYKEEKQIPKNSFSLPNITGRGVVWMYITHDGKITYKIKINRLVGQVKSIQIDNGRKSRRLLKIVADLLPNYKDGWANGTLSLPAEDIVHLYQEDLYVNVGTTNNKYDLRGRLFRHLKTDAQEDGIPILLMGNSTIITGVGWIHVDSTCTFNYEVRLSGQEISKKKKFHLYLVDFPLENMKSLSLFPEKRLKLEIFYGAEAIGHTSGLHQLTMARLNSGDAALVVLNDNSSVEITGNILHTRVPIECLPLHRRNELELIPGYLNDIGQERFDMVKVNTHCIYQEYSIYEDGDQWTALHESCSMCSCRRGKVICDPMVCPETDCDNPMILEGECCATCPTDVTSDNSLGCVFSGDKKFHIAGTRWHPYIPPFGFSRCAVCTCDAGTLQVKCRSQQCPKLNCFGNKQIRPNILSCCKICDHSTHEREISISDENTISIINNPEILKDMAIERTQNDILIEGGCVWRNNFYNNGDVWHPSVLPFGEMKCVNCKCKDGTTKCAKTICKKLSCLYQLLMKAKCCPRCATTKAEVRKAKKVMRLKKILKVRRMRLMKKV</sequence>
<feature type="domain" description="VWFC" evidence="1">
    <location>
        <begin position="607"/>
        <end position="671"/>
    </location>
</feature>
<dbReference type="PANTHER" id="PTHR46526">
    <property type="entry name" value="CHORDIN"/>
    <property type="match status" value="1"/>
</dbReference>
<organism evidence="2">
    <name type="scientific">Lepeophtheirus salmonis</name>
    <name type="common">Salmon louse</name>
    <name type="synonym">Caligus salmonis</name>
    <dbReference type="NCBI Taxonomy" id="72036"/>
    <lineage>
        <taxon>Eukaryota</taxon>
        <taxon>Metazoa</taxon>
        <taxon>Ecdysozoa</taxon>
        <taxon>Arthropoda</taxon>
        <taxon>Crustacea</taxon>
        <taxon>Multicrustacea</taxon>
        <taxon>Hexanauplia</taxon>
        <taxon>Copepoda</taxon>
        <taxon>Siphonostomatoida</taxon>
        <taxon>Caligidae</taxon>
        <taxon>Lepeophtheirus</taxon>
    </lineage>
</organism>
<dbReference type="InterPro" id="IPR001007">
    <property type="entry name" value="VWF_dom"/>
</dbReference>
<protein>
    <recommendedName>
        <fullName evidence="1">VWFC domain-containing protein</fullName>
    </recommendedName>
</protein>
<dbReference type="Gene3D" id="6.20.200.20">
    <property type="match status" value="1"/>
</dbReference>
<dbReference type="EMBL" id="HACA01002409">
    <property type="protein sequence ID" value="CDW19770.1"/>
    <property type="molecule type" value="Transcribed_RNA"/>
</dbReference>
<name>A0A0K2T1R8_LEPSM</name>
<dbReference type="OrthoDB" id="9829321at2759"/>
<accession>A0A0K2T1R8</accession>
<dbReference type="GO" id="GO:0005615">
    <property type="term" value="C:extracellular space"/>
    <property type="evidence" value="ECO:0007669"/>
    <property type="project" value="TreeGrafter"/>
</dbReference>
<dbReference type="InterPro" id="IPR010895">
    <property type="entry name" value="CHRD"/>
</dbReference>
<feature type="domain" description="VWFC" evidence="1">
    <location>
        <begin position="426"/>
        <end position="486"/>
    </location>
</feature>